<evidence type="ECO:0000256" key="1">
    <source>
        <dbReference type="SAM" id="MobiDB-lite"/>
    </source>
</evidence>
<evidence type="ECO:0008006" key="5">
    <source>
        <dbReference type="Google" id="ProtNLM"/>
    </source>
</evidence>
<gene>
    <name evidence="3" type="ORF">HAX54_040251</name>
</gene>
<dbReference type="Proteomes" id="UP000823775">
    <property type="component" value="Unassembled WGS sequence"/>
</dbReference>
<protein>
    <recommendedName>
        <fullName evidence="5">Glycine-rich protein</fullName>
    </recommendedName>
</protein>
<evidence type="ECO:0000313" key="4">
    <source>
        <dbReference type="Proteomes" id="UP000823775"/>
    </source>
</evidence>
<evidence type="ECO:0000256" key="2">
    <source>
        <dbReference type="SAM" id="SignalP"/>
    </source>
</evidence>
<feature type="compositionally biased region" description="Low complexity" evidence="1">
    <location>
        <begin position="98"/>
        <end position="114"/>
    </location>
</feature>
<sequence>MATKIFIVVVIMIISVVTFAYPTNARSLIAMVAKTGGDEQKEYFQHPIPPFFYGFGGLRGGIRPPFGLGALGGAFGPFVGGGGTSSFGAGTGFGSTINEGFGDNGGNNPNNEINGGLGAGDLGEGGDDAAIRNDLRP</sequence>
<keyword evidence="4" id="KW-1185">Reference proteome</keyword>
<keyword evidence="2" id="KW-0732">Signal</keyword>
<reference evidence="3 4" key="1">
    <citation type="journal article" date="2021" name="BMC Genomics">
        <title>Datura genome reveals duplications of psychoactive alkaloid biosynthetic genes and high mutation rate following tissue culture.</title>
        <authorList>
            <person name="Rajewski A."/>
            <person name="Carter-House D."/>
            <person name="Stajich J."/>
            <person name="Litt A."/>
        </authorList>
    </citation>
    <scope>NUCLEOTIDE SEQUENCE [LARGE SCALE GENOMIC DNA]</scope>
    <source>
        <strain evidence="3">AR-01</strain>
    </source>
</reference>
<proteinExistence type="predicted"/>
<feature type="signal peptide" evidence="2">
    <location>
        <begin position="1"/>
        <end position="20"/>
    </location>
</feature>
<comment type="caution">
    <text evidence="3">The sequence shown here is derived from an EMBL/GenBank/DDBJ whole genome shotgun (WGS) entry which is preliminary data.</text>
</comment>
<feature type="region of interest" description="Disordered" evidence="1">
    <location>
        <begin position="98"/>
        <end position="137"/>
    </location>
</feature>
<accession>A0ABS8SKB0</accession>
<dbReference type="EMBL" id="JACEIK010000565">
    <property type="protein sequence ID" value="MCD7459182.1"/>
    <property type="molecule type" value="Genomic_DNA"/>
</dbReference>
<name>A0ABS8SKB0_DATST</name>
<evidence type="ECO:0000313" key="3">
    <source>
        <dbReference type="EMBL" id="MCD7459182.1"/>
    </source>
</evidence>
<feature type="chain" id="PRO_5046977963" description="Glycine-rich protein" evidence="2">
    <location>
        <begin position="21"/>
        <end position="137"/>
    </location>
</feature>
<organism evidence="3 4">
    <name type="scientific">Datura stramonium</name>
    <name type="common">Jimsonweed</name>
    <name type="synonym">Common thornapple</name>
    <dbReference type="NCBI Taxonomy" id="4076"/>
    <lineage>
        <taxon>Eukaryota</taxon>
        <taxon>Viridiplantae</taxon>
        <taxon>Streptophyta</taxon>
        <taxon>Embryophyta</taxon>
        <taxon>Tracheophyta</taxon>
        <taxon>Spermatophyta</taxon>
        <taxon>Magnoliopsida</taxon>
        <taxon>eudicotyledons</taxon>
        <taxon>Gunneridae</taxon>
        <taxon>Pentapetalae</taxon>
        <taxon>asterids</taxon>
        <taxon>lamiids</taxon>
        <taxon>Solanales</taxon>
        <taxon>Solanaceae</taxon>
        <taxon>Solanoideae</taxon>
        <taxon>Datureae</taxon>
        <taxon>Datura</taxon>
    </lineage>
</organism>